<evidence type="ECO:0000313" key="6">
    <source>
        <dbReference type="EMBL" id="CAK9234160.1"/>
    </source>
</evidence>
<evidence type="ECO:0000256" key="5">
    <source>
        <dbReference type="SAM" id="SignalP"/>
    </source>
</evidence>
<keyword evidence="3 5" id="KW-0732">Signal</keyword>
<dbReference type="PANTHER" id="PTHR33136">
    <property type="entry name" value="RAPID ALKALINIZATION FACTOR-LIKE"/>
    <property type="match status" value="1"/>
</dbReference>
<dbReference type="PANTHER" id="PTHR33136:SF6">
    <property type="entry name" value="PROTEIN RALF-LIKE 34"/>
    <property type="match status" value="1"/>
</dbReference>
<comment type="similarity">
    <text evidence="1">Belongs to the plant rapid alkalinization factor (RALF) family.</text>
</comment>
<reference evidence="6" key="1">
    <citation type="submission" date="2024-02" db="EMBL/GenBank/DDBJ databases">
        <authorList>
            <consortium name="ELIXIR-Norway"/>
            <consortium name="Elixir Norway"/>
        </authorList>
    </citation>
    <scope>NUCLEOTIDE SEQUENCE</scope>
</reference>
<sequence>MGLSGKLQLSLLWSLVVVVSVFVLCGRTVRAVDSSSSTSMVPELLLLSGKDQNGEMESSVMRRMLANSPNYISYGSLSADRIPCPAGSGRSYYTNNCYAADGPVTPYTRGCSAITLCARG</sequence>
<proteinExistence type="inferred from homology"/>
<evidence type="ECO:0000256" key="1">
    <source>
        <dbReference type="ARBA" id="ARBA00009178"/>
    </source>
</evidence>
<dbReference type="EMBL" id="OZ019900">
    <property type="protein sequence ID" value="CAK9234160.1"/>
    <property type="molecule type" value="Genomic_DNA"/>
</dbReference>
<accession>A0ABP0UZR4</accession>
<evidence type="ECO:0000313" key="7">
    <source>
        <dbReference type="Proteomes" id="UP001497512"/>
    </source>
</evidence>
<keyword evidence="2" id="KW-0372">Hormone</keyword>
<evidence type="ECO:0000256" key="3">
    <source>
        <dbReference type="ARBA" id="ARBA00022729"/>
    </source>
</evidence>
<name>A0ABP0UZR4_9BRYO</name>
<keyword evidence="7" id="KW-1185">Reference proteome</keyword>
<gene>
    <name evidence="6" type="ORF">CSSPTR1EN2_LOCUS22073</name>
</gene>
<feature type="chain" id="PRO_5045903623" description="Rapid alkalinization factor" evidence="5">
    <location>
        <begin position="32"/>
        <end position="120"/>
    </location>
</feature>
<evidence type="ECO:0000256" key="2">
    <source>
        <dbReference type="ARBA" id="ARBA00022702"/>
    </source>
</evidence>
<evidence type="ECO:0000256" key="4">
    <source>
        <dbReference type="ARBA" id="ARBA00023157"/>
    </source>
</evidence>
<organism evidence="6 7">
    <name type="scientific">Sphagnum troendelagicum</name>
    <dbReference type="NCBI Taxonomy" id="128251"/>
    <lineage>
        <taxon>Eukaryota</taxon>
        <taxon>Viridiplantae</taxon>
        <taxon>Streptophyta</taxon>
        <taxon>Embryophyta</taxon>
        <taxon>Bryophyta</taxon>
        <taxon>Sphagnophytina</taxon>
        <taxon>Sphagnopsida</taxon>
        <taxon>Sphagnales</taxon>
        <taxon>Sphagnaceae</taxon>
        <taxon>Sphagnum</taxon>
    </lineage>
</organism>
<protein>
    <recommendedName>
        <fullName evidence="8">Rapid alkalinization factor</fullName>
    </recommendedName>
</protein>
<dbReference type="InterPro" id="IPR008801">
    <property type="entry name" value="RALF"/>
</dbReference>
<feature type="signal peptide" evidence="5">
    <location>
        <begin position="1"/>
        <end position="31"/>
    </location>
</feature>
<dbReference type="Proteomes" id="UP001497512">
    <property type="component" value="Chromosome 8"/>
</dbReference>
<keyword evidence="4" id="KW-1015">Disulfide bond</keyword>
<evidence type="ECO:0008006" key="8">
    <source>
        <dbReference type="Google" id="ProtNLM"/>
    </source>
</evidence>
<dbReference type="Pfam" id="PF05498">
    <property type="entry name" value="RALF"/>
    <property type="match status" value="1"/>
</dbReference>